<evidence type="ECO:0000313" key="2">
    <source>
        <dbReference type="Proteomes" id="UP000192934"/>
    </source>
</evidence>
<sequence>MPPFAEVEGAHPYPPVPAPIPAMFRGVWAETKAACADRANPSWLGISGRTLQFPDRVVEETKIDLPAALQFVLTDATAAEYRFTIDATGDRLTDTAGVVRVRCL</sequence>
<protein>
    <submittedName>
        <fullName evidence="1">Uncharacterized protein</fullName>
    </submittedName>
</protein>
<dbReference type="STRING" id="941907.SAMN06295910_1232"/>
<evidence type="ECO:0000313" key="1">
    <source>
        <dbReference type="EMBL" id="SMF64738.1"/>
    </source>
</evidence>
<organism evidence="1 2">
    <name type="scientific">Allosphingosinicella indica</name>
    <dbReference type="NCBI Taxonomy" id="941907"/>
    <lineage>
        <taxon>Bacteria</taxon>
        <taxon>Pseudomonadati</taxon>
        <taxon>Pseudomonadota</taxon>
        <taxon>Alphaproteobacteria</taxon>
        <taxon>Sphingomonadales</taxon>
        <taxon>Sphingomonadaceae</taxon>
        <taxon>Allosphingosinicella</taxon>
    </lineage>
</organism>
<name>A0A1X7G7R2_9SPHN</name>
<keyword evidence="2" id="KW-1185">Reference proteome</keyword>
<dbReference type="AlphaFoldDB" id="A0A1X7G7R2"/>
<reference evidence="2" key="1">
    <citation type="submission" date="2017-04" db="EMBL/GenBank/DDBJ databases">
        <authorList>
            <person name="Varghese N."/>
            <person name="Submissions S."/>
        </authorList>
    </citation>
    <scope>NUCLEOTIDE SEQUENCE [LARGE SCALE GENOMIC DNA]</scope>
    <source>
        <strain evidence="2">Dd16</strain>
    </source>
</reference>
<dbReference type="Proteomes" id="UP000192934">
    <property type="component" value="Chromosome I"/>
</dbReference>
<accession>A0A1X7G7R2</accession>
<gene>
    <name evidence="1" type="ORF">SAMN06295910_1232</name>
</gene>
<proteinExistence type="predicted"/>
<dbReference type="EMBL" id="LT840185">
    <property type="protein sequence ID" value="SMF64738.1"/>
    <property type="molecule type" value="Genomic_DNA"/>
</dbReference>